<comment type="caution">
    <text evidence="4">The sequence shown here is derived from an EMBL/GenBank/DDBJ whole genome shotgun (WGS) entry which is preliminary data.</text>
</comment>
<gene>
    <name evidence="4" type="ORF">B0T26DRAFT_747160</name>
</gene>
<dbReference type="GO" id="GO:0005634">
    <property type="term" value="C:nucleus"/>
    <property type="evidence" value="ECO:0007669"/>
    <property type="project" value="TreeGrafter"/>
</dbReference>
<evidence type="ECO:0000313" key="4">
    <source>
        <dbReference type="EMBL" id="KAK0726749.1"/>
    </source>
</evidence>
<evidence type="ECO:0000256" key="2">
    <source>
        <dbReference type="ARBA" id="ARBA00023043"/>
    </source>
</evidence>
<dbReference type="InterPro" id="IPR036770">
    <property type="entry name" value="Ankyrin_rpt-contain_sf"/>
</dbReference>
<dbReference type="PANTHER" id="PTHR24201:SF16">
    <property type="entry name" value="ANKYRIN-1-LIKE-RELATED"/>
    <property type="match status" value="1"/>
</dbReference>
<feature type="repeat" description="ANK" evidence="3">
    <location>
        <begin position="122"/>
        <end position="154"/>
    </location>
</feature>
<dbReference type="PROSITE" id="PS50088">
    <property type="entry name" value="ANK_REPEAT"/>
    <property type="match status" value="1"/>
</dbReference>
<reference evidence="4" key="1">
    <citation type="submission" date="2023-06" db="EMBL/GenBank/DDBJ databases">
        <title>Genome-scale phylogeny and comparative genomics of the fungal order Sordariales.</title>
        <authorList>
            <consortium name="Lawrence Berkeley National Laboratory"/>
            <person name="Hensen N."/>
            <person name="Bonometti L."/>
            <person name="Westerberg I."/>
            <person name="Brannstrom I.O."/>
            <person name="Guillou S."/>
            <person name="Cros-Aarteil S."/>
            <person name="Calhoun S."/>
            <person name="Haridas S."/>
            <person name="Kuo A."/>
            <person name="Mondo S."/>
            <person name="Pangilinan J."/>
            <person name="Riley R."/>
            <person name="LaButti K."/>
            <person name="Andreopoulos B."/>
            <person name="Lipzen A."/>
            <person name="Chen C."/>
            <person name="Yanf M."/>
            <person name="Daum C."/>
            <person name="Ng V."/>
            <person name="Clum A."/>
            <person name="Steindorff A."/>
            <person name="Ohm R."/>
            <person name="Martin F."/>
            <person name="Silar P."/>
            <person name="Natvig D."/>
            <person name="Lalanne C."/>
            <person name="Gautier V."/>
            <person name="Ament-velasquez S.L."/>
            <person name="Kruys A."/>
            <person name="Hutchinson M.I."/>
            <person name="Powell A.J."/>
            <person name="Barry K."/>
            <person name="Miller A.N."/>
            <person name="Grigoriev I.V."/>
            <person name="Debuchy R."/>
            <person name="Gladieux P."/>
            <person name="Thoren M.H."/>
            <person name="Johannesson H."/>
        </authorList>
    </citation>
    <scope>NUCLEOTIDE SEQUENCE</scope>
    <source>
        <strain evidence="4">SMH2392-1A</strain>
    </source>
</reference>
<keyword evidence="1" id="KW-0677">Repeat</keyword>
<dbReference type="SMART" id="SM00248">
    <property type="entry name" value="ANK"/>
    <property type="match status" value="3"/>
</dbReference>
<sequence>MLLRAGAYVEGKTSKLTRPIHLSAQCRDPAFLLLLLEYGAEFDSVDSTSSNASHFVAKTAVAPAESLEILLQCGLRLDSKNEDGWMPLHSVAANGDLREPSSQEKMRILVRNTSNIDSHDLKGQTALCKAGKRGDSEAVRTLLELGADPRAVDLSQMRKPLLISRTNFEDCVNQIRQAQIAMSM</sequence>
<dbReference type="SUPFAM" id="SSF48403">
    <property type="entry name" value="Ankyrin repeat"/>
    <property type="match status" value="1"/>
</dbReference>
<dbReference type="Proteomes" id="UP001172101">
    <property type="component" value="Unassembled WGS sequence"/>
</dbReference>
<dbReference type="InterPro" id="IPR050776">
    <property type="entry name" value="Ank_Repeat/CDKN_Inhibitor"/>
</dbReference>
<proteinExistence type="predicted"/>
<organism evidence="4 5">
    <name type="scientific">Lasiosphaeria miniovina</name>
    <dbReference type="NCBI Taxonomy" id="1954250"/>
    <lineage>
        <taxon>Eukaryota</taxon>
        <taxon>Fungi</taxon>
        <taxon>Dikarya</taxon>
        <taxon>Ascomycota</taxon>
        <taxon>Pezizomycotina</taxon>
        <taxon>Sordariomycetes</taxon>
        <taxon>Sordariomycetidae</taxon>
        <taxon>Sordariales</taxon>
        <taxon>Lasiosphaeriaceae</taxon>
        <taxon>Lasiosphaeria</taxon>
    </lineage>
</organism>
<accession>A0AA40B335</accession>
<dbReference type="InterPro" id="IPR002110">
    <property type="entry name" value="Ankyrin_rpt"/>
</dbReference>
<dbReference type="Pfam" id="PF12796">
    <property type="entry name" value="Ank_2"/>
    <property type="match status" value="1"/>
</dbReference>
<dbReference type="Gene3D" id="1.25.40.20">
    <property type="entry name" value="Ankyrin repeat-containing domain"/>
    <property type="match status" value="1"/>
</dbReference>
<dbReference type="GeneID" id="85328073"/>
<protein>
    <submittedName>
        <fullName evidence="4">Ankyrin repeat-containing domain protein</fullName>
    </submittedName>
</protein>
<evidence type="ECO:0000256" key="3">
    <source>
        <dbReference type="PROSITE-ProRule" id="PRU00023"/>
    </source>
</evidence>
<dbReference type="PROSITE" id="PS50297">
    <property type="entry name" value="ANK_REP_REGION"/>
    <property type="match status" value="1"/>
</dbReference>
<dbReference type="EMBL" id="JAUIRO010000002">
    <property type="protein sequence ID" value="KAK0726749.1"/>
    <property type="molecule type" value="Genomic_DNA"/>
</dbReference>
<evidence type="ECO:0000256" key="1">
    <source>
        <dbReference type="ARBA" id="ARBA00022737"/>
    </source>
</evidence>
<name>A0AA40B335_9PEZI</name>
<evidence type="ECO:0000313" key="5">
    <source>
        <dbReference type="Proteomes" id="UP001172101"/>
    </source>
</evidence>
<keyword evidence="2 3" id="KW-0040">ANK repeat</keyword>
<dbReference type="PANTHER" id="PTHR24201">
    <property type="entry name" value="ANK_REP_REGION DOMAIN-CONTAINING PROTEIN"/>
    <property type="match status" value="1"/>
</dbReference>
<dbReference type="AlphaFoldDB" id="A0AA40B335"/>
<dbReference type="RefSeq" id="XP_060299605.1">
    <property type="nucleotide sequence ID" value="XM_060444803.1"/>
</dbReference>
<keyword evidence="5" id="KW-1185">Reference proteome</keyword>